<dbReference type="EMBL" id="CAJSLV010000081">
    <property type="protein sequence ID" value="CAG6396964.1"/>
    <property type="molecule type" value="Genomic_DNA"/>
</dbReference>
<name>A0A9W4E000_9ACTN</name>
<comment type="caution">
    <text evidence="1">The sequence shown here is derived from an EMBL/GenBank/DDBJ whole genome shotgun (WGS) entry which is preliminary data.</text>
</comment>
<proteinExistence type="predicted"/>
<sequence length="240" mass="25494">MLICGSAKMRAKRNASRPAAAPARMPRSMSFFSMSSCPIPRVPAVSVAGETEEVPGVVDELVDVHVLAEDRDGALVDTDEVVGDQREGGGAEHPQCGFGGGQDDRRGCRAGCGNAAQGEPSLGDRASLFHGRRDERLSDSPLRRLRRRVTVARPCWNSTSFPSHHYTASVGLGSVMRQSGRTDIGHAFPAGVIRLSRGARGALTSGGLNGTEQGQAIASHSQQVVCCGKRPQPLRRRTNV</sequence>
<gene>
    <name evidence="1" type="ORF">SCOCK_50013</name>
</gene>
<dbReference type="AlphaFoldDB" id="A0A9W4E000"/>
<organism evidence="1 2">
    <name type="scientific">Actinacidiphila cocklensis</name>
    <dbReference type="NCBI Taxonomy" id="887465"/>
    <lineage>
        <taxon>Bacteria</taxon>
        <taxon>Bacillati</taxon>
        <taxon>Actinomycetota</taxon>
        <taxon>Actinomycetes</taxon>
        <taxon>Kitasatosporales</taxon>
        <taxon>Streptomycetaceae</taxon>
        <taxon>Actinacidiphila</taxon>
    </lineage>
</organism>
<protein>
    <submittedName>
        <fullName evidence="1">Uncharacterized protein</fullName>
    </submittedName>
</protein>
<accession>A0A9W4E000</accession>
<keyword evidence="2" id="KW-1185">Reference proteome</keyword>
<evidence type="ECO:0000313" key="2">
    <source>
        <dbReference type="Proteomes" id="UP001152519"/>
    </source>
</evidence>
<evidence type="ECO:0000313" key="1">
    <source>
        <dbReference type="EMBL" id="CAG6396964.1"/>
    </source>
</evidence>
<reference evidence="1" key="1">
    <citation type="submission" date="2021-05" db="EMBL/GenBank/DDBJ databases">
        <authorList>
            <person name="Arsene-Ploetze F."/>
        </authorList>
    </citation>
    <scope>NUCLEOTIDE SEQUENCE</scope>
    <source>
        <strain evidence="1">DSM 42138</strain>
    </source>
</reference>
<dbReference type="Proteomes" id="UP001152519">
    <property type="component" value="Unassembled WGS sequence"/>
</dbReference>